<keyword evidence="2" id="KW-0812">Transmembrane</keyword>
<name>A0A6C0L8V5_9ZZZZ</name>
<evidence type="ECO:0000313" key="3">
    <source>
        <dbReference type="EMBL" id="QHU27419.1"/>
    </source>
</evidence>
<organism evidence="3">
    <name type="scientific">viral metagenome</name>
    <dbReference type="NCBI Taxonomy" id="1070528"/>
    <lineage>
        <taxon>unclassified sequences</taxon>
        <taxon>metagenomes</taxon>
        <taxon>organismal metagenomes</taxon>
    </lineage>
</organism>
<feature type="transmembrane region" description="Helical" evidence="2">
    <location>
        <begin position="951"/>
        <end position="970"/>
    </location>
</feature>
<protein>
    <submittedName>
        <fullName evidence="3">Uncharacterized protein</fullName>
    </submittedName>
</protein>
<dbReference type="AlphaFoldDB" id="A0A6C0L8V5"/>
<proteinExistence type="predicted"/>
<sequence>MYNEEALKSIYKYNMLFNNISNNNNTEEDAKYNTNLISDFDLENFDPKRYEYYTGLLKVFNNDPETLYNLLNKYNSIKSLKVKEKKIIREINDYVNKIKNINDNNPVDGAPAGAGAAGLAGAPAAVGGRGTGIKTVGGAGESNEIEKIKSKIEKLVAEAAELIDKDKTVFKSVQDFLDNINDNKFENWKKNLSEKTIINSETRKQISIIKEAINKFKVAIAFYNENHEPMKGGIEFKELLTNSDKEKTQEEKTSRVEKDNNKRIKLEEQRKHEKNVLDAEKLVLSAEKLVVQIENAITYISEKNNKVKDGLDDIFSELDKDKDNEIKKEESDRQTENEAKNNEANLKADSAIGLLNNVINANIGIGSELYKVASQEQKGTVSEKKNITKLFSRSSTSKDVESDTKESDTKKPNTKESDTAIGLLKDAVVSSISVSSKLYDVAKEADTAIEKGNKNTTKNEEKEKNKATNESDNAIGLLKDAVDPSISVGNELYNVAAAGSKAIEADIKKTTADTETKAKIAAEAKTAEEANATKAANSAINSLKDAVAPSISVGNELYNVADEAGKAIKKEATDVDSAEAEFIDSIKGTDLLNSISKIFDEFNGIDDLGIEKTNTTATIAAATQASAAQAATQAAVAQAATQAAVAQEAAAQAAATPAAAISMSKDATGNITNKNLKPLPRKKLEHLPSASPGFLDAPQEQYSQQTTEKKGGNPNQKYSDDNLKAQYLDTQRYNKIKDNKIINEYRNRLNENKDKVVSIKTDNKIEQLSNDIDVYNSLDFDEKESKDETDDIIKKIRDFENDPKNPIEALELTFDDRIVFIIATFFIRYITIIMVQWCIDINIIKTFYEGFIYYAVIYIILFWFIVLFINIDNSFDVKYMNFNGIINSIRTLFYYFYMGTNGISRLLIHTSLILLLIVIPIILNIKKKPDFKDEDDQESIKILDYEERKQLSKALSLFTMFIWLFTSIIATKF</sequence>
<feature type="compositionally biased region" description="Basic and acidic residues" evidence="1">
    <location>
        <begin position="452"/>
        <end position="469"/>
    </location>
</feature>
<feature type="compositionally biased region" description="Basic and acidic residues" evidence="1">
    <location>
        <begin position="396"/>
        <end position="416"/>
    </location>
</feature>
<feature type="region of interest" description="Disordered" evidence="1">
    <location>
        <begin position="452"/>
        <end position="471"/>
    </location>
</feature>
<keyword evidence="2" id="KW-1133">Transmembrane helix</keyword>
<feature type="region of interest" description="Disordered" evidence="1">
    <location>
        <begin position="393"/>
        <end position="416"/>
    </location>
</feature>
<feature type="compositionally biased region" description="Basic and acidic residues" evidence="1">
    <location>
        <begin position="322"/>
        <end position="341"/>
    </location>
</feature>
<feature type="transmembrane region" description="Helical" evidence="2">
    <location>
        <begin position="906"/>
        <end position="925"/>
    </location>
</feature>
<dbReference type="EMBL" id="MN740455">
    <property type="protein sequence ID" value="QHU27419.1"/>
    <property type="molecule type" value="Genomic_DNA"/>
</dbReference>
<feature type="region of interest" description="Disordered" evidence="1">
    <location>
        <begin position="322"/>
        <end position="344"/>
    </location>
</feature>
<feature type="transmembrane region" description="Helical" evidence="2">
    <location>
        <begin position="818"/>
        <end position="839"/>
    </location>
</feature>
<keyword evidence="2" id="KW-0472">Membrane</keyword>
<evidence type="ECO:0000256" key="2">
    <source>
        <dbReference type="SAM" id="Phobius"/>
    </source>
</evidence>
<evidence type="ECO:0000256" key="1">
    <source>
        <dbReference type="SAM" id="MobiDB-lite"/>
    </source>
</evidence>
<reference evidence="3" key="1">
    <citation type="journal article" date="2020" name="Nature">
        <title>Giant virus diversity and host interactions through global metagenomics.</title>
        <authorList>
            <person name="Schulz F."/>
            <person name="Roux S."/>
            <person name="Paez-Espino D."/>
            <person name="Jungbluth S."/>
            <person name="Walsh D.A."/>
            <person name="Denef V.J."/>
            <person name="McMahon K.D."/>
            <person name="Konstantinidis K.T."/>
            <person name="Eloe-Fadrosh E.A."/>
            <person name="Kyrpides N.C."/>
            <person name="Woyke T."/>
        </authorList>
    </citation>
    <scope>NUCLEOTIDE SEQUENCE</scope>
    <source>
        <strain evidence="3">GVMAG-M-3300027763-16</strain>
    </source>
</reference>
<feature type="transmembrane region" description="Helical" evidence="2">
    <location>
        <begin position="851"/>
        <end position="871"/>
    </location>
</feature>
<accession>A0A6C0L8V5</accession>
<feature type="region of interest" description="Disordered" evidence="1">
    <location>
        <begin position="669"/>
        <end position="722"/>
    </location>
</feature>